<organism evidence="12 13">
    <name type="scientific">Branchiostoma floridae</name>
    <name type="common">Florida lancelet</name>
    <name type="synonym">Amphioxus</name>
    <dbReference type="NCBI Taxonomy" id="7739"/>
    <lineage>
        <taxon>Eukaryota</taxon>
        <taxon>Metazoa</taxon>
        <taxon>Chordata</taxon>
        <taxon>Cephalochordata</taxon>
        <taxon>Leptocardii</taxon>
        <taxon>Amphioxiformes</taxon>
        <taxon>Branchiostomatidae</taxon>
        <taxon>Branchiostoma</taxon>
    </lineage>
</organism>
<evidence type="ECO:0000259" key="10">
    <source>
        <dbReference type="PROSITE" id="PS50017"/>
    </source>
</evidence>
<keyword evidence="9" id="KW-0812">Transmembrane</keyword>
<feature type="domain" description="Death" evidence="10">
    <location>
        <begin position="302"/>
        <end position="375"/>
    </location>
</feature>
<dbReference type="OrthoDB" id="9932129at2759"/>
<evidence type="ECO:0000313" key="12">
    <source>
        <dbReference type="Proteomes" id="UP000001554"/>
    </source>
</evidence>
<dbReference type="GO" id="GO:0006915">
    <property type="term" value="P:apoptotic process"/>
    <property type="evidence" value="ECO:0007669"/>
    <property type="project" value="UniProtKB-KW"/>
</dbReference>
<comment type="caution">
    <text evidence="8">Lacks conserved residue(s) required for the propagation of feature annotation.</text>
</comment>
<feature type="disulfide bond" evidence="8">
    <location>
        <begin position="50"/>
        <end position="65"/>
    </location>
</feature>
<keyword evidence="6 8" id="KW-1015">Disulfide bond</keyword>
<dbReference type="InterPro" id="IPR001368">
    <property type="entry name" value="TNFR/NGFR_Cys_rich_reg"/>
</dbReference>
<keyword evidence="12" id="KW-1185">Reference proteome</keyword>
<dbReference type="Gene3D" id="2.10.50.10">
    <property type="entry name" value="Tumor Necrosis Factor Receptor, subunit A, domain 2"/>
    <property type="match status" value="1"/>
</dbReference>
<sequence length="389" mass="43607">MVEHPGNAARRTICTCEEGYHMVQFGFCLRNADCPPGTGVTEQGNGCKRCPRGFYSNQYSYRDSCRPWTNCTSHGLAVVEKGTRTRDVTCGPLNLTTIAWITNDGVADLGVADKSRDANPVKIQEMIVIGLLGFLITYSVTMSAFAFCTWRKCRKGQLQDRMEIQVEDSELDYDMHYGVQESLRCAGVGSPSLISHSVCSSQHLERQCQPIPDTWDPGIDPYVEDVVEYSTLPKTQPKRTTANWLSQVSLPSAQNVSANLTKSTKLKSKSSEEYMREMQMHIADGYAKVLSADAAEHLAATLGPSWRQVAKRLGVEQHQIDHIWNENRQDFERQTFKMLSCWQRNKTGTATISELYDALLACNEDKLCNQLKAMENDPSKSLETKVYCA</sequence>
<dbReference type="Proteomes" id="UP000001554">
    <property type="component" value="Chromosome 19"/>
</dbReference>
<evidence type="ECO:0000256" key="3">
    <source>
        <dbReference type="ARBA" id="ARBA00022703"/>
    </source>
</evidence>
<dbReference type="SUPFAM" id="SSF57586">
    <property type="entry name" value="TNF receptor-like"/>
    <property type="match status" value="1"/>
</dbReference>
<dbReference type="InterPro" id="IPR000488">
    <property type="entry name" value="Death_dom"/>
</dbReference>
<evidence type="ECO:0000256" key="8">
    <source>
        <dbReference type="PROSITE-ProRule" id="PRU00206"/>
    </source>
</evidence>
<accession>A0A9J7HTK9</accession>
<dbReference type="PANTHER" id="PTHR23097">
    <property type="entry name" value="TUMOR NECROSIS FACTOR RECEPTOR SUPERFAMILY MEMBER"/>
    <property type="match status" value="1"/>
</dbReference>
<reference evidence="13" key="2">
    <citation type="submission" date="2025-08" db="UniProtKB">
        <authorList>
            <consortium name="RefSeq"/>
        </authorList>
    </citation>
    <scope>IDENTIFICATION</scope>
    <source>
        <strain evidence="13">S238N-H82</strain>
        <tissue evidence="13">Testes</tissue>
    </source>
</reference>
<evidence type="ECO:0000256" key="5">
    <source>
        <dbReference type="ARBA" id="ARBA00022737"/>
    </source>
</evidence>
<dbReference type="KEGG" id="bfo:118406894"/>
<evidence type="ECO:0000259" key="11">
    <source>
        <dbReference type="PROSITE" id="PS50050"/>
    </source>
</evidence>
<keyword evidence="7" id="KW-0325">Glycoprotein</keyword>
<dbReference type="SUPFAM" id="SSF47986">
    <property type="entry name" value="DEATH domain"/>
    <property type="match status" value="1"/>
</dbReference>
<dbReference type="GO" id="GO:0005576">
    <property type="term" value="C:extracellular region"/>
    <property type="evidence" value="ECO:0007669"/>
    <property type="project" value="UniProtKB-SubCell"/>
</dbReference>
<keyword evidence="4" id="KW-0732">Signal</keyword>
<feature type="domain" description="TNFR-Cys" evidence="11">
    <location>
        <begin position="49"/>
        <end position="90"/>
    </location>
</feature>
<evidence type="ECO:0000256" key="6">
    <source>
        <dbReference type="ARBA" id="ARBA00023157"/>
    </source>
</evidence>
<keyword evidence="9" id="KW-1133">Transmembrane helix</keyword>
<dbReference type="Pfam" id="PF00531">
    <property type="entry name" value="Death"/>
    <property type="match status" value="1"/>
</dbReference>
<dbReference type="AlphaFoldDB" id="A0A9J7HTK9"/>
<evidence type="ECO:0000256" key="4">
    <source>
        <dbReference type="ARBA" id="ARBA00022729"/>
    </source>
</evidence>
<dbReference type="Gene3D" id="1.10.533.10">
    <property type="entry name" value="Death Domain, Fas"/>
    <property type="match status" value="1"/>
</dbReference>
<keyword evidence="5" id="KW-0677">Repeat</keyword>
<proteinExistence type="predicted"/>
<evidence type="ECO:0000313" key="13">
    <source>
        <dbReference type="RefSeq" id="XP_035663182.1"/>
    </source>
</evidence>
<dbReference type="CDD" id="cd01670">
    <property type="entry name" value="Death"/>
    <property type="match status" value="1"/>
</dbReference>
<dbReference type="PANTHER" id="PTHR23097:SF181">
    <property type="entry name" value="CASPASE-8-LIKE"/>
    <property type="match status" value="1"/>
</dbReference>
<comment type="subcellular location">
    <subcellularLocation>
        <location evidence="1">Secreted</location>
    </subcellularLocation>
</comment>
<dbReference type="RefSeq" id="XP_035663182.1">
    <property type="nucleotide sequence ID" value="XM_035807289.1"/>
</dbReference>
<evidence type="ECO:0000256" key="2">
    <source>
        <dbReference type="ARBA" id="ARBA00022525"/>
    </source>
</evidence>
<name>A0A9J7HTK9_BRAFL</name>
<evidence type="ECO:0000256" key="7">
    <source>
        <dbReference type="ARBA" id="ARBA00023180"/>
    </source>
</evidence>
<dbReference type="SMART" id="SM00208">
    <property type="entry name" value="TNFR"/>
    <property type="match status" value="2"/>
</dbReference>
<dbReference type="InterPro" id="IPR011029">
    <property type="entry name" value="DEATH-like_dom_sf"/>
</dbReference>
<protein>
    <submittedName>
        <fullName evidence="13">Uncharacterized protein LOC118406894</fullName>
    </submittedName>
</protein>
<evidence type="ECO:0000256" key="9">
    <source>
        <dbReference type="SAM" id="Phobius"/>
    </source>
</evidence>
<feature type="repeat" description="TNFR-Cys" evidence="8">
    <location>
        <begin position="49"/>
        <end position="90"/>
    </location>
</feature>
<dbReference type="PROSITE" id="PS50050">
    <property type="entry name" value="TNFR_NGFR_2"/>
    <property type="match status" value="1"/>
</dbReference>
<gene>
    <name evidence="13" type="primary">LOC118406894</name>
</gene>
<dbReference type="GO" id="GO:0007165">
    <property type="term" value="P:signal transduction"/>
    <property type="evidence" value="ECO:0007669"/>
    <property type="project" value="InterPro"/>
</dbReference>
<reference evidence="12" key="1">
    <citation type="journal article" date="2020" name="Nat. Ecol. Evol.">
        <title>Deeply conserved synteny resolves early events in vertebrate evolution.</title>
        <authorList>
            <person name="Simakov O."/>
            <person name="Marletaz F."/>
            <person name="Yue J.X."/>
            <person name="O'Connell B."/>
            <person name="Jenkins J."/>
            <person name="Brandt A."/>
            <person name="Calef R."/>
            <person name="Tung C.H."/>
            <person name="Huang T.K."/>
            <person name="Schmutz J."/>
            <person name="Satoh N."/>
            <person name="Yu J.K."/>
            <person name="Putnam N.H."/>
            <person name="Green R.E."/>
            <person name="Rokhsar D.S."/>
        </authorList>
    </citation>
    <scope>NUCLEOTIDE SEQUENCE [LARGE SCALE GENOMIC DNA]</scope>
    <source>
        <strain evidence="12">S238N-H82</strain>
    </source>
</reference>
<dbReference type="GeneID" id="118406894"/>
<feature type="transmembrane region" description="Helical" evidence="9">
    <location>
        <begin position="126"/>
        <end position="148"/>
    </location>
</feature>
<dbReference type="PROSITE" id="PS50017">
    <property type="entry name" value="DEATH_DOMAIN"/>
    <property type="match status" value="1"/>
</dbReference>
<dbReference type="InterPro" id="IPR052459">
    <property type="entry name" value="TNFRSF_decoy_receptor"/>
</dbReference>
<keyword evidence="9" id="KW-0472">Membrane</keyword>
<evidence type="ECO:0000256" key="1">
    <source>
        <dbReference type="ARBA" id="ARBA00004613"/>
    </source>
</evidence>
<keyword evidence="3" id="KW-0053">Apoptosis</keyword>
<dbReference type="SMART" id="SM00005">
    <property type="entry name" value="DEATH"/>
    <property type="match status" value="1"/>
</dbReference>
<keyword evidence="2" id="KW-0964">Secreted</keyword>